<evidence type="ECO:0000313" key="3">
    <source>
        <dbReference type="EMBL" id="MBT1697708.1"/>
    </source>
</evidence>
<gene>
    <name evidence="3" type="ORF">KK083_12525</name>
</gene>
<feature type="chain" id="PRO_5042977415" evidence="1">
    <location>
        <begin position="23"/>
        <end position="383"/>
    </location>
</feature>
<organism evidence="3 4">
    <name type="scientific">Chryseosolibacter histidini</name>
    <dbReference type="NCBI Taxonomy" id="2782349"/>
    <lineage>
        <taxon>Bacteria</taxon>
        <taxon>Pseudomonadati</taxon>
        <taxon>Bacteroidota</taxon>
        <taxon>Cytophagia</taxon>
        <taxon>Cytophagales</taxon>
        <taxon>Chryseotaleaceae</taxon>
        <taxon>Chryseosolibacter</taxon>
    </lineage>
</organism>
<dbReference type="AlphaFoldDB" id="A0AAP2DLY3"/>
<evidence type="ECO:0000313" key="4">
    <source>
        <dbReference type="Proteomes" id="UP001319200"/>
    </source>
</evidence>
<feature type="domain" description="Outer membrane protein beta-barrel" evidence="2">
    <location>
        <begin position="121"/>
        <end position="312"/>
    </location>
</feature>
<keyword evidence="1" id="KW-0732">Signal</keyword>
<dbReference type="RefSeq" id="WP_254163582.1">
    <property type="nucleotide sequence ID" value="NZ_JAHESF010000011.1"/>
</dbReference>
<dbReference type="Pfam" id="PF13568">
    <property type="entry name" value="OMP_b-brl_2"/>
    <property type="match status" value="1"/>
</dbReference>
<dbReference type="Proteomes" id="UP001319200">
    <property type="component" value="Unassembled WGS sequence"/>
</dbReference>
<keyword evidence="4" id="KW-1185">Reference proteome</keyword>
<sequence length="383" mass="43765">MAIRKRCLPLLMLMFCASRLVAQNDDCEVTINRALEEFNSGHFYTIPSVLSPCLEQFTKEQSQRAYLLLTQAYLLLDDPISARQSYLSLLRANPEFQTDTALHAIDVIYLSKKFTATPIFSWMVKMGSNITMPRVIYDRDVFAEPGVKEDYNLKIGYQAGIGGDYNFTDRIQARMEAVYSLVTYQHQTVNYFEQDSKQLIDRQNWLSIPLTVMYGDNKGKYRPYAYLGYSVEYLVRDKANITLSNNRPVLSSGEAGDDGRREDAREESPTFDFLNRRNRFNQSILVGGGTKIKIGLDFIFIDVRYSMGLKNIASVSGSYTDADANPISNGFVTDQEAAVRFAHVDDLFRLDNVMVSFGFLRPLYKPRELKRARTGSVMKQLKR</sequence>
<accession>A0AAP2DLY3</accession>
<protein>
    <submittedName>
        <fullName evidence="3">Outer membrane beta-barrel protein</fullName>
    </submittedName>
</protein>
<feature type="signal peptide" evidence="1">
    <location>
        <begin position="1"/>
        <end position="22"/>
    </location>
</feature>
<dbReference type="InterPro" id="IPR025665">
    <property type="entry name" value="Beta-barrel_OMP_2"/>
</dbReference>
<evidence type="ECO:0000259" key="2">
    <source>
        <dbReference type="Pfam" id="PF13568"/>
    </source>
</evidence>
<proteinExistence type="predicted"/>
<evidence type="ECO:0000256" key="1">
    <source>
        <dbReference type="SAM" id="SignalP"/>
    </source>
</evidence>
<reference evidence="3 4" key="1">
    <citation type="submission" date="2021-05" db="EMBL/GenBank/DDBJ databases">
        <title>A Polyphasic approach of four new species of the genus Ohtaekwangia: Ohtaekwangia histidinii sp. nov., Ohtaekwangia cretensis sp. nov., Ohtaekwangia indiensis sp. nov., Ohtaekwangia reichenbachii sp. nov. from diverse environment.</title>
        <authorList>
            <person name="Octaviana S."/>
        </authorList>
    </citation>
    <scope>NUCLEOTIDE SEQUENCE [LARGE SCALE GENOMIC DNA]</scope>
    <source>
        <strain evidence="3 4">PWU4</strain>
    </source>
</reference>
<comment type="caution">
    <text evidence="3">The sequence shown here is derived from an EMBL/GenBank/DDBJ whole genome shotgun (WGS) entry which is preliminary data.</text>
</comment>
<name>A0AAP2DLY3_9BACT</name>
<dbReference type="EMBL" id="JAHESF010000011">
    <property type="protein sequence ID" value="MBT1697708.1"/>
    <property type="molecule type" value="Genomic_DNA"/>
</dbReference>